<proteinExistence type="predicted"/>
<accession>A0A9N7ZE22</accession>
<dbReference type="EMBL" id="CADEAL010004389">
    <property type="protein sequence ID" value="CAB1458444.1"/>
    <property type="molecule type" value="Genomic_DNA"/>
</dbReference>
<keyword evidence="2" id="KW-1185">Reference proteome</keyword>
<protein>
    <submittedName>
        <fullName evidence="1">Uncharacterized protein</fullName>
    </submittedName>
</protein>
<name>A0A9N7ZE22_PLEPL</name>
<evidence type="ECO:0000313" key="1">
    <source>
        <dbReference type="EMBL" id="CAB1458444.1"/>
    </source>
</evidence>
<reference evidence="1" key="1">
    <citation type="submission" date="2020-03" db="EMBL/GenBank/DDBJ databases">
        <authorList>
            <person name="Weist P."/>
        </authorList>
    </citation>
    <scope>NUCLEOTIDE SEQUENCE</scope>
</reference>
<organism evidence="1 2">
    <name type="scientific">Pleuronectes platessa</name>
    <name type="common">European plaice</name>
    <dbReference type="NCBI Taxonomy" id="8262"/>
    <lineage>
        <taxon>Eukaryota</taxon>
        <taxon>Metazoa</taxon>
        <taxon>Chordata</taxon>
        <taxon>Craniata</taxon>
        <taxon>Vertebrata</taxon>
        <taxon>Euteleostomi</taxon>
        <taxon>Actinopterygii</taxon>
        <taxon>Neopterygii</taxon>
        <taxon>Teleostei</taxon>
        <taxon>Neoteleostei</taxon>
        <taxon>Acanthomorphata</taxon>
        <taxon>Carangaria</taxon>
        <taxon>Pleuronectiformes</taxon>
        <taxon>Pleuronectoidei</taxon>
        <taxon>Pleuronectidae</taxon>
        <taxon>Pleuronectes</taxon>
    </lineage>
</organism>
<comment type="caution">
    <text evidence="1">The sequence shown here is derived from an EMBL/GenBank/DDBJ whole genome shotgun (WGS) entry which is preliminary data.</text>
</comment>
<sequence>MEPISLIMTPPAHRLNLPPTLPPLSLSPLLGKFPRAVYSENVLYDTVRSRAEFQSGSDDISTPIMHHLLPAQRKRRDLRLTLVSLCEEICNHEGSISTHRKHMTQVLLQLVLSATMEVRLRGQILTGPLS</sequence>
<dbReference type="AlphaFoldDB" id="A0A9N7ZE22"/>
<gene>
    <name evidence="1" type="ORF">PLEPLA_LOCUS46274</name>
</gene>
<dbReference type="Proteomes" id="UP001153269">
    <property type="component" value="Unassembled WGS sequence"/>
</dbReference>
<evidence type="ECO:0000313" key="2">
    <source>
        <dbReference type="Proteomes" id="UP001153269"/>
    </source>
</evidence>